<evidence type="ECO:0000256" key="2">
    <source>
        <dbReference type="ARBA" id="ARBA00022448"/>
    </source>
</evidence>
<protein>
    <submittedName>
        <fullName evidence="7">Uncharacterized protein</fullName>
    </submittedName>
</protein>
<organism evidence="7 8">
    <name type="scientific">Calycina marina</name>
    <dbReference type="NCBI Taxonomy" id="1763456"/>
    <lineage>
        <taxon>Eukaryota</taxon>
        <taxon>Fungi</taxon>
        <taxon>Dikarya</taxon>
        <taxon>Ascomycota</taxon>
        <taxon>Pezizomycotina</taxon>
        <taxon>Leotiomycetes</taxon>
        <taxon>Helotiales</taxon>
        <taxon>Pezizellaceae</taxon>
        <taxon>Calycina</taxon>
    </lineage>
</organism>
<dbReference type="SUPFAM" id="SSF103473">
    <property type="entry name" value="MFS general substrate transporter"/>
    <property type="match status" value="1"/>
</dbReference>
<evidence type="ECO:0000256" key="1">
    <source>
        <dbReference type="ARBA" id="ARBA00004141"/>
    </source>
</evidence>
<dbReference type="PANTHER" id="PTHR43791">
    <property type="entry name" value="PERMEASE-RELATED"/>
    <property type="match status" value="1"/>
</dbReference>
<evidence type="ECO:0000256" key="6">
    <source>
        <dbReference type="SAM" id="Phobius"/>
    </source>
</evidence>
<keyword evidence="4 6" id="KW-1133">Transmembrane helix</keyword>
<evidence type="ECO:0000256" key="4">
    <source>
        <dbReference type="ARBA" id="ARBA00022989"/>
    </source>
</evidence>
<dbReference type="GO" id="GO:0005886">
    <property type="term" value="C:plasma membrane"/>
    <property type="evidence" value="ECO:0007669"/>
    <property type="project" value="TreeGrafter"/>
</dbReference>
<feature type="transmembrane region" description="Helical" evidence="6">
    <location>
        <begin position="37"/>
        <end position="65"/>
    </location>
</feature>
<dbReference type="PANTHER" id="PTHR43791:SF4">
    <property type="entry name" value="PANTOTHENATE TRANSPORTER FEN2"/>
    <property type="match status" value="1"/>
</dbReference>
<proteinExistence type="predicted"/>
<dbReference type="InterPro" id="IPR036259">
    <property type="entry name" value="MFS_trans_sf"/>
</dbReference>
<name>A0A9P7Z6V6_9HELO</name>
<sequence>MAIRFFQVMAESPTFVGTHYILRSWYNSKELGKRRGIFTASGLAGTILFVVDGLSTLPIAIYGFFLFPDTPQITRAPYLNTHERSLVISCFQSPSTPLPRTLFFLRKMLTSWQWCGFVILWVIAGET</sequence>
<keyword evidence="2" id="KW-0813">Transport</keyword>
<keyword evidence="8" id="KW-1185">Reference proteome</keyword>
<keyword evidence="3 6" id="KW-0812">Transmembrane</keyword>
<dbReference type="AlphaFoldDB" id="A0A9P7Z6V6"/>
<dbReference type="GO" id="GO:0098717">
    <property type="term" value="P:pantothenate import across plasma membrane"/>
    <property type="evidence" value="ECO:0007669"/>
    <property type="project" value="TreeGrafter"/>
</dbReference>
<evidence type="ECO:0000256" key="5">
    <source>
        <dbReference type="ARBA" id="ARBA00023136"/>
    </source>
</evidence>
<dbReference type="EMBL" id="MU253795">
    <property type="protein sequence ID" value="KAG9246698.1"/>
    <property type="molecule type" value="Genomic_DNA"/>
</dbReference>
<evidence type="ECO:0000313" key="8">
    <source>
        <dbReference type="Proteomes" id="UP000887226"/>
    </source>
</evidence>
<dbReference type="OrthoDB" id="3639251at2759"/>
<evidence type="ECO:0000313" key="7">
    <source>
        <dbReference type="EMBL" id="KAG9246698.1"/>
    </source>
</evidence>
<feature type="transmembrane region" description="Helical" evidence="6">
    <location>
        <begin position="103"/>
        <end position="124"/>
    </location>
</feature>
<reference evidence="7" key="1">
    <citation type="journal article" date="2021" name="IMA Fungus">
        <title>Genomic characterization of three marine fungi, including Emericellopsis atlantica sp. nov. with signatures of a generalist lifestyle and marine biomass degradation.</title>
        <authorList>
            <person name="Hagestad O.C."/>
            <person name="Hou L."/>
            <person name="Andersen J.H."/>
            <person name="Hansen E.H."/>
            <person name="Altermark B."/>
            <person name="Li C."/>
            <person name="Kuhnert E."/>
            <person name="Cox R.J."/>
            <person name="Crous P.W."/>
            <person name="Spatafora J.W."/>
            <person name="Lail K."/>
            <person name="Amirebrahimi M."/>
            <person name="Lipzen A."/>
            <person name="Pangilinan J."/>
            <person name="Andreopoulos W."/>
            <person name="Hayes R.D."/>
            <person name="Ng V."/>
            <person name="Grigoriev I.V."/>
            <person name="Jackson S.A."/>
            <person name="Sutton T.D.S."/>
            <person name="Dobson A.D.W."/>
            <person name="Rama T."/>
        </authorList>
    </citation>
    <scope>NUCLEOTIDE SEQUENCE</scope>
    <source>
        <strain evidence="7">TRa3180A</strain>
    </source>
</reference>
<comment type="caution">
    <text evidence="7">The sequence shown here is derived from an EMBL/GenBank/DDBJ whole genome shotgun (WGS) entry which is preliminary data.</text>
</comment>
<dbReference type="GO" id="GO:0015233">
    <property type="term" value="F:pantothenate transmembrane transporter activity"/>
    <property type="evidence" value="ECO:0007669"/>
    <property type="project" value="TreeGrafter"/>
</dbReference>
<comment type="subcellular location">
    <subcellularLocation>
        <location evidence="1">Membrane</location>
        <topology evidence="1">Multi-pass membrane protein</topology>
    </subcellularLocation>
</comment>
<evidence type="ECO:0000256" key="3">
    <source>
        <dbReference type="ARBA" id="ARBA00022692"/>
    </source>
</evidence>
<keyword evidence="5 6" id="KW-0472">Membrane</keyword>
<accession>A0A9P7Z6V6</accession>
<dbReference type="Proteomes" id="UP000887226">
    <property type="component" value="Unassembled WGS sequence"/>
</dbReference>
<gene>
    <name evidence="7" type="ORF">BJ878DRAFT_559567</name>
</gene>